<evidence type="ECO:0000256" key="1">
    <source>
        <dbReference type="SAM" id="MobiDB-lite"/>
    </source>
</evidence>
<organism evidence="3 4">
    <name type="scientific">Globodera pallida</name>
    <name type="common">Potato cyst nematode worm</name>
    <name type="synonym">Heterodera pallida</name>
    <dbReference type="NCBI Taxonomy" id="36090"/>
    <lineage>
        <taxon>Eukaryota</taxon>
        <taxon>Metazoa</taxon>
        <taxon>Ecdysozoa</taxon>
        <taxon>Nematoda</taxon>
        <taxon>Chromadorea</taxon>
        <taxon>Rhabditida</taxon>
        <taxon>Tylenchina</taxon>
        <taxon>Tylenchomorpha</taxon>
        <taxon>Tylenchoidea</taxon>
        <taxon>Heteroderidae</taxon>
        <taxon>Heteroderinae</taxon>
        <taxon>Globodera</taxon>
    </lineage>
</organism>
<dbReference type="PANTHER" id="PTHR47160">
    <property type="entry name" value="PUTATIVE-RELATED"/>
    <property type="match status" value="1"/>
</dbReference>
<reference evidence="3" key="2">
    <citation type="submission" date="2014-05" db="EMBL/GenBank/DDBJ databases">
        <title>The genome and life-stage specific transcriptomes of Globodera pallida elucidate key aspects of plant parasitism by a cyst nematode.</title>
        <authorList>
            <person name="Cotton J.A."/>
            <person name="Lilley C.J."/>
            <person name="Jones L.M."/>
            <person name="Kikuchi T."/>
            <person name="Reid A.J."/>
            <person name="Thorpe P."/>
            <person name="Tsai I.J."/>
            <person name="Beasley H."/>
            <person name="Blok V."/>
            <person name="Cock P.J.A."/>
            <person name="Van den Akker S.E."/>
            <person name="Holroyd N."/>
            <person name="Hunt M."/>
            <person name="Mantelin S."/>
            <person name="Naghra H."/>
            <person name="Pain A."/>
            <person name="Palomares-Rius J.E."/>
            <person name="Zarowiecki M."/>
            <person name="Berriman M."/>
            <person name="Jones J.T."/>
            <person name="Urwin P.E."/>
        </authorList>
    </citation>
    <scope>NUCLEOTIDE SEQUENCE [LARGE SCALE GENOMIC DNA]</scope>
    <source>
        <strain evidence="3">Lindley</strain>
    </source>
</reference>
<proteinExistence type="predicted"/>
<protein>
    <submittedName>
        <fullName evidence="4">MULE domain-containing protein</fullName>
    </submittedName>
</protein>
<dbReference type="Pfam" id="PF10551">
    <property type="entry name" value="MULE"/>
    <property type="match status" value="1"/>
</dbReference>
<dbReference type="WBParaSite" id="GPLIN_001443200">
    <property type="protein sequence ID" value="GPLIN_001443200"/>
    <property type="gene ID" value="GPLIN_001443200"/>
</dbReference>
<keyword evidence="3" id="KW-1185">Reference proteome</keyword>
<evidence type="ECO:0000259" key="2">
    <source>
        <dbReference type="Pfam" id="PF10551"/>
    </source>
</evidence>
<feature type="domain" description="MULE transposase" evidence="2">
    <location>
        <begin position="228"/>
        <end position="318"/>
    </location>
</feature>
<name>A0A183CNH5_GLOPA</name>
<evidence type="ECO:0000313" key="3">
    <source>
        <dbReference type="Proteomes" id="UP000050741"/>
    </source>
</evidence>
<feature type="region of interest" description="Disordered" evidence="1">
    <location>
        <begin position="779"/>
        <end position="806"/>
    </location>
</feature>
<dbReference type="Proteomes" id="UP000050741">
    <property type="component" value="Unassembled WGS sequence"/>
</dbReference>
<feature type="compositionally biased region" description="Basic and acidic residues" evidence="1">
    <location>
        <begin position="795"/>
        <end position="806"/>
    </location>
</feature>
<feature type="compositionally biased region" description="Polar residues" evidence="1">
    <location>
        <begin position="680"/>
        <end position="692"/>
    </location>
</feature>
<dbReference type="PANTHER" id="PTHR47160:SF10">
    <property type="entry name" value="MULE TRANSPOSASE DOMAIN-CONTAINING PROTEIN"/>
    <property type="match status" value="1"/>
</dbReference>
<dbReference type="InterPro" id="IPR018289">
    <property type="entry name" value="MULE_transposase_dom"/>
</dbReference>
<feature type="region of interest" description="Disordered" evidence="1">
    <location>
        <begin position="21"/>
        <end position="50"/>
    </location>
</feature>
<evidence type="ECO:0000313" key="4">
    <source>
        <dbReference type="WBParaSite" id="GPLIN_001443200"/>
    </source>
</evidence>
<sequence>MIRNQVEFLQKSRKRKYLTEINNNLDDDDTGQDVNVEGKPPTIQAQDDDEEERPVVRFECGYRYIKKMAHYWTCALRGCPANATIVEEDENGMFGTIGLKKHIHLPEPHKQEAEARRQKIKDCVKEEPRLKPTRLLAQVRRSAPEEAYVAMSSDNALREMMRRQKKKILGNVDSTDPLAFVIPAVLREKHGEDILLYDSRNFRPNERDVVLIFGSEKTLEILRTNRTWHIDGTFKCAPALWEQCFVIGASVYHRMCVCIWALLPGKNKKYYDEVLHFLREKIAPATPSKILSDFEKAELLAVRATFPAVDILCCMFHYGQSIYRSFKRLGLVPLYGQKNERGDAVRNSFRSVLSLPLLPPTVIRRAFTLIVDASPNGLEEFFLYFARTYIGLTQQQTEQGAGAFECSNPCRSVDSASDNDSSAFSGHFYSHSHTQFGLDMSSPSAASWPATTASRHNSFSNASSYTIHQERLARLLFSYSTSDASSTTPSPDMVLLLVDGCISCNNPAGMGSALNLSRKQAVVCPGYLNYYKHTTVQLEEGNASSFMYGVVLMERLCPMVGIAGVLPNETNLVIEPLDYKYEISLVVTHNCTGKEKNVSLKFPTIDVFTTDQTMHDRVMQIRGLKLELDTLEDGVLDLSNTDNMDLNGHFILATIASEESGPTMPPPSPNDDGTEMPPMNNGTGQPLEPKQTTKPGFMCLVGGNWDGTEEKAMECPDEEHYCFGIGCDKEGTDRFFNKYGCCADGEDKASQCHKLRGNRMPDGYCTCFIGAKDSNMSNEYAPPDKDIHLPPLNTKKSEAVVAERDG</sequence>
<accession>A0A183CNH5</accession>
<feature type="region of interest" description="Disordered" evidence="1">
    <location>
        <begin position="658"/>
        <end position="692"/>
    </location>
</feature>
<dbReference type="AlphaFoldDB" id="A0A183CNH5"/>
<reference evidence="4" key="3">
    <citation type="submission" date="2016-06" db="UniProtKB">
        <authorList>
            <consortium name="WormBaseParasite"/>
        </authorList>
    </citation>
    <scope>IDENTIFICATION</scope>
</reference>
<reference evidence="3" key="1">
    <citation type="submission" date="2013-12" db="EMBL/GenBank/DDBJ databases">
        <authorList>
            <person name="Aslett M."/>
        </authorList>
    </citation>
    <scope>NUCLEOTIDE SEQUENCE [LARGE SCALE GENOMIC DNA]</scope>
    <source>
        <strain evidence="3">Lindley</strain>
    </source>
</reference>